<proteinExistence type="predicted"/>
<organism evidence="2 3">
    <name type="scientific">Nonomuraea rosea</name>
    <dbReference type="NCBI Taxonomy" id="638574"/>
    <lineage>
        <taxon>Bacteria</taxon>
        <taxon>Bacillati</taxon>
        <taxon>Actinomycetota</taxon>
        <taxon>Actinomycetes</taxon>
        <taxon>Streptosporangiales</taxon>
        <taxon>Streptosporangiaceae</taxon>
        <taxon>Nonomuraea</taxon>
    </lineage>
</organism>
<feature type="compositionally biased region" description="Polar residues" evidence="1">
    <location>
        <begin position="73"/>
        <end position="82"/>
    </location>
</feature>
<comment type="caution">
    <text evidence="2">The sequence shown here is derived from an EMBL/GenBank/DDBJ whole genome shotgun (WGS) entry which is preliminary data.</text>
</comment>
<name>A0ABP6V8B6_9ACTN</name>
<sequence>MDMFCLPGTSNRASAPTMAPMTTAETIAPIMCSSPRDVHMSWGDLPSEQANYPVEGGGPYRASDEPPPPHSAGSATARQDTLTHPCIGRLALRKG</sequence>
<dbReference type="EMBL" id="BAABDQ010000001">
    <property type="protein sequence ID" value="GAA3529986.1"/>
    <property type="molecule type" value="Genomic_DNA"/>
</dbReference>
<reference evidence="3" key="1">
    <citation type="journal article" date="2019" name="Int. J. Syst. Evol. Microbiol.">
        <title>The Global Catalogue of Microorganisms (GCM) 10K type strain sequencing project: providing services to taxonomists for standard genome sequencing and annotation.</title>
        <authorList>
            <consortium name="The Broad Institute Genomics Platform"/>
            <consortium name="The Broad Institute Genome Sequencing Center for Infectious Disease"/>
            <person name="Wu L."/>
            <person name="Ma J."/>
        </authorList>
    </citation>
    <scope>NUCLEOTIDE SEQUENCE [LARGE SCALE GENOMIC DNA]</scope>
    <source>
        <strain evidence="3">JCM 17326</strain>
    </source>
</reference>
<evidence type="ECO:0000313" key="2">
    <source>
        <dbReference type="EMBL" id="GAA3529986.1"/>
    </source>
</evidence>
<keyword evidence="3" id="KW-1185">Reference proteome</keyword>
<dbReference type="Proteomes" id="UP001500630">
    <property type="component" value="Unassembled WGS sequence"/>
</dbReference>
<gene>
    <name evidence="2" type="ORF">GCM10022419_006180</name>
</gene>
<feature type="region of interest" description="Disordered" evidence="1">
    <location>
        <begin position="39"/>
        <end position="95"/>
    </location>
</feature>
<protein>
    <submittedName>
        <fullName evidence="2">Uncharacterized protein</fullName>
    </submittedName>
</protein>
<accession>A0ABP6V8B6</accession>
<evidence type="ECO:0000313" key="3">
    <source>
        <dbReference type="Proteomes" id="UP001500630"/>
    </source>
</evidence>
<evidence type="ECO:0000256" key="1">
    <source>
        <dbReference type="SAM" id="MobiDB-lite"/>
    </source>
</evidence>